<evidence type="ECO:0000313" key="2">
    <source>
        <dbReference type="EMBL" id="KAK8949499.1"/>
    </source>
</evidence>
<accession>A0AAP0BT25</accession>
<evidence type="ECO:0000256" key="1">
    <source>
        <dbReference type="SAM" id="MobiDB-lite"/>
    </source>
</evidence>
<name>A0AAP0BT25_9ASPA</name>
<keyword evidence="3" id="KW-1185">Reference proteome</keyword>
<dbReference type="Proteomes" id="UP001418222">
    <property type="component" value="Unassembled WGS sequence"/>
</dbReference>
<feature type="compositionally biased region" description="Polar residues" evidence="1">
    <location>
        <begin position="61"/>
        <end position="80"/>
    </location>
</feature>
<sequence>MNLNHLNRTRQQLTQQRDDHNARRRARRAVQQAITQTHAPTLQTTSNNEGLGLPTHIAMDTNEQQPSLQPSSENGSYKRLTATNSVEKREVIIVDWIKEIFPYLDDDNNLILRHKWPKVDNFSGPNITYRKLFKDWPAIKQ</sequence>
<protein>
    <submittedName>
        <fullName evidence="2">Uncharacterized protein</fullName>
    </submittedName>
</protein>
<feature type="region of interest" description="Disordered" evidence="1">
    <location>
        <begin position="1"/>
        <end position="80"/>
    </location>
</feature>
<organism evidence="2 3">
    <name type="scientific">Platanthera zijinensis</name>
    <dbReference type="NCBI Taxonomy" id="2320716"/>
    <lineage>
        <taxon>Eukaryota</taxon>
        <taxon>Viridiplantae</taxon>
        <taxon>Streptophyta</taxon>
        <taxon>Embryophyta</taxon>
        <taxon>Tracheophyta</taxon>
        <taxon>Spermatophyta</taxon>
        <taxon>Magnoliopsida</taxon>
        <taxon>Liliopsida</taxon>
        <taxon>Asparagales</taxon>
        <taxon>Orchidaceae</taxon>
        <taxon>Orchidoideae</taxon>
        <taxon>Orchideae</taxon>
        <taxon>Orchidinae</taxon>
        <taxon>Platanthera</taxon>
    </lineage>
</organism>
<dbReference type="AlphaFoldDB" id="A0AAP0BT25"/>
<evidence type="ECO:0000313" key="3">
    <source>
        <dbReference type="Proteomes" id="UP001418222"/>
    </source>
</evidence>
<feature type="compositionally biased region" description="Polar residues" evidence="1">
    <location>
        <begin position="32"/>
        <end position="49"/>
    </location>
</feature>
<comment type="caution">
    <text evidence="2">The sequence shown here is derived from an EMBL/GenBank/DDBJ whole genome shotgun (WGS) entry which is preliminary data.</text>
</comment>
<dbReference type="EMBL" id="JBBWWQ010000004">
    <property type="protein sequence ID" value="KAK8949499.1"/>
    <property type="molecule type" value="Genomic_DNA"/>
</dbReference>
<gene>
    <name evidence="2" type="ORF">KSP39_PZI005183</name>
</gene>
<reference evidence="2 3" key="1">
    <citation type="journal article" date="2022" name="Nat. Plants">
        <title>Genomes of leafy and leafless Platanthera orchids illuminate the evolution of mycoheterotrophy.</title>
        <authorList>
            <person name="Li M.H."/>
            <person name="Liu K.W."/>
            <person name="Li Z."/>
            <person name="Lu H.C."/>
            <person name="Ye Q.L."/>
            <person name="Zhang D."/>
            <person name="Wang J.Y."/>
            <person name="Li Y.F."/>
            <person name="Zhong Z.M."/>
            <person name="Liu X."/>
            <person name="Yu X."/>
            <person name="Liu D.K."/>
            <person name="Tu X.D."/>
            <person name="Liu B."/>
            <person name="Hao Y."/>
            <person name="Liao X.Y."/>
            <person name="Jiang Y.T."/>
            <person name="Sun W.H."/>
            <person name="Chen J."/>
            <person name="Chen Y.Q."/>
            <person name="Ai Y."/>
            <person name="Zhai J.W."/>
            <person name="Wu S.S."/>
            <person name="Zhou Z."/>
            <person name="Hsiao Y.Y."/>
            <person name="Wu W.L."/>
            <person name="Chen Y.Y."/>
            <person name="Lin Y.F."/>
            <person name="Hsu J.L."/>
            <person name="Li C.Y."/>
            <person name="Wang Z.W."/>
            <person name="Zhao X."/>
            <person name="Zhong W.Y."/>
            <person name="Ma X.K."/>
            <person name="Ma L."/>
            <person name="Huang J."/>
            <person name="Chen G.Z."/>
            <person name="Huang M.Z."/>
            <person name="Huang L."/>
            <person name="Peng D.H."/>
            <person name="Luo Y.B."/>
            <person name="Zou S.Q."/>
            <person name="Chen S.P."/>
            <person name="Lan S."/>
            <person name="Tsai W.C."/>
            <person name="Van de Peer Y."/>
            <person name="Liu Z.J."/>
        </authorList>
    </citation>
    <scope>NUCLEOTIDE SEQUENCE [LARGE SCALE GENOMIC DNA]</scope>
    <source>
        <strain evidence="2">Lor287</strain>
    </source>
</reference>
<proteinExistence type="predicted"/>